<dbReference type="EMBL" id="BAABLX010000001">
    <property type="protein sequence ID" value="GAA4930030.1"/>
    <property type="molecule type" value="Genomic_DNA"/>
</dbReference>
<dbReference type="InterPro" id="IPR000595">
    <property type="entry name" value="cNMP-bd_dom"/>
</dbReference>
<dbReference type="InterPro" id="IPR050397">
    <property type="entry name" value="Env_Response_Regulators"/>
</dbReference>
<name>A0AAV3TWE1_9ALTE</name>
<dbReference type="SMART" id="SM00100">
    <property type="entry name" value="cNMP"/>
    <property type="match status" value="1"/>
</dbReference>
<dbReference type="Pfam" id="PF00027">
    <property type="entry name" value="cNMP_binding"/>
    <property type="match status" value="1"/>
</dbReference>
<dbReference type="InterPro" id="IPR036873">
    <property type="entry name" value="Rhodanese-like_dom_sf"/>
</dbReference>
<protein>
    <recommendedName>
        <fullName evidence="5">Cyclic nucleotide-binding domain-containing protein</fullName>
    </recommendedName>
</protein>
<keyword evidence="4" id="KW-1185">Reference proteome</keyword>
<dbReference type="SUPFAM" id="SSF51206">
    <property type="entry name" value="cAMP-binding domain-like"/>
    <property type="match status" value="1"/>
</dbReference>
<dbReference type="Gene3D" id="3.40.250.10">
    <property type="entry name" value="Rhodanese-like domain"/>
    <property type="match status" value="1"/>
</dbReference>
<dbReference type="CDD" id="cd00038">
    <property type="entry name" value="CAP_ED"/>
    <property type="match status" value="1"/>
</dbReference>
<dbReference type="PROSITE" id="PS50042">
    <property type="entry name" value="CNMP_BINDING_3"/>
    <property type="match status" value="1"/>
</dbReference>
<dbReference type="GO" id="GO:0003700">
    <property type="term" value="F:DNA-binding transcription factor activity"/>
    <property type="evidence" value="ECO:0007669"/>
    <property type="project" value="TreeGrafter"/>
</dbReference>
<dbReference type="GO" id="GO:0005829">
    <property type="term" value="C:cytosol"/>
    <property type="evidence" value="ECO:0007669"/>
    <property type="project" value="TreeGrafter"/>
</dbReference>
<sequence length="342" mass="38478">MFQSQFIGRDCFLFLYSGEVVVRTACRPEETIVARENLYPLAYQCYQPVEVEALSDAELLIFPAKELRNVLCWSQMAEFQRVQIAGDPTRDEDAQWINFILDSNLFFKVPPTNVSTIFSKLRRQVVNRGDVVVQQGEVGEACYFIKYGLAAVTISDVETGEEKLVAKIGPGRCFGEDALVNQTQRNATVTMLQDGVLMRLEKDDFLPLMKKDLAAVVELDYLLENIGHDDRCILIDVRTEAEYEFGHLESAINISLDILPLHLPRLRRDVEYILYSDSGFRSNAGAVAMQKLGYNVCSFATGLADLYASMVLNPSLKPLITQKRYWVKGGAVVSDHPRGVTI</sequence>
<feature type="domain" description="Rhodanese" evidence="2">
    <location>
        <begin position="228"/>
        <end position="311"/>
    </location>
</feature>
<dbReference type="AlphaFoldDB" id="A0AAV3TWE1"/>
<dbReference type="PROSITE" id="PS50206">
    <property type="entry name" value="RHODANESE_3"/>
    <property type="match status" value="1"/>
</dbReference>
<reference evidence="4" key="1">
    <citation type="journal article" date="2019" name="Int. J. Syst. Evol. Microbiol.">
        <title>The Global Catalogue of Microorganisms (GCM) 10K type strain sequencing project: providing services to taxonomists for standard genome sequencing and annotation.</title>
        <authorList>
            <consortium name="The Broad Institute Genomics Platform"/>
            <consortium name="The Broad Institute Genome Sequencing Center for Infectious Disease"/>
            <person name="Wu L."/>
            <person name="Ma J."/>
        </authorList>
    </citation>
    <scope>NUCLEOTIDE SEQUENCE [LARGE SCALE GENOMIC DNA]</scope>
    <source>
        <strain evidence="4">JCM 19134</strain>
    </source>
</reference>
<evidence type="ECO:0000259" key="2">
    <source>
        <dbReference type="PROSITE" id="PS50206"/>
    </source>
</evidence>
<gene>
    <name evidence="3" type="ORF">GCM10025791_02240</name>
</gene>
<dbReference type="CDD" id="cd00158">
    <property type="entry name" value="RHOD"/>
    <property type="match status" value="1"/>
</dbReference>
<organism evidence="3 4">
    <name type="scientific">Halioxenophilus aromaticivorans</name>
    <dbReference type="NCBI Taxonomy" id="1306992"/>
    <lineage>
        <taxon>Bacteria</taxon>
        <taxon>Pseudomonadati</taxon>
        <taxon>Pseudomonadota</taxon>
        <taxon>Gammaproteobacteria</taxon>
        <taxon>Alteromonadales</taxon>
        <taxon>Alteromonadaceae</taxon>
        <taxon>Halioxenophilus</taxon>
    </lineage>
</organism>
<dbReference type="Proteomes" id="UP001409585">
    <property type="component" value="Unassembled WGS sequence"/>
</dbReference>
<dbReference type="PANTHER" id="PTHR24567:SF26">
    <property type="entry name" value="REGULATORY PROTEIN YEIL"/>
    <property type="match status" value="1"/>
</dbReference>
<evidence type="ECO:0008006" key="5">
    <source>
        <dbReference type="Google" id="ProtNLM"/>
    </source>
</evidence>
<dbReference type="InterPro" id="IPR014710">
    <property type="entry name" value="RmlC-like_jellyroll"/>
</dbReference>
<dbReference type="PANTHER" id="PTHR24567">
    <property type="entry name" value="CRP FAMILY TRANSCRIPTIONAL REGULATORY PROTEIN"/>
    <property type="match status" value="1"/>
</dbReference>
<dbReference type="Gene3D" id="2.60.120.10">
    <property type="entry name" value="Jelly Rolls"/>
    <property type="match status" value="1"/>
</dbReference>
<dbReference type="InterPro" id="IPR001763">
    <property type="entry name" value="Rhodanese-like_dom"/>
</dbReference>
<accession>A0AAV3TWE1</accession>
<dbReference type="SUPFAM" id="SSF52821">
    <property type="entry name" value="Rhodanese/Cell cycle control phosphatase"/>
    <property type="match status" value="1"/>
</dbReference>
<dbReference type="SMART" id="SM00450">
    <property type="entry name" value="RHOD"/>
    <property type="match status" value="1"/>
</dbReference>
<evidence type="ECO:0000313" key="4">
    <source>
        <dbReference type="Proteomes" id="UP001409585"/>
    </source>
</evidence>
<comment type="caution">
    <text evidence="3">The sequence shown here is derived from an EMBL/GenBank/DDBJ whole genome shotgun (WGS) entry which is preliminary data.</text>
</comment>
<dbReference type="Pfam" id="PF00581">
    <property type="entry name" value="Rhodanese"/>
    <property type="match status" value="1"/>
</dbReference>
<proteinExistence type="predicted"/>
<feature type="domain" description="Cyclic nucleotide-binding" evidence="1">
    <location>
        <begin position="105"/>
        <end position="209"/>
    </location>
</feature>
<evidence type="ECO:0000259" key="1">
    <source>
        <dbReference type="PROSITE" id="PS50042"/>
    </source>
</evidence>
<evidence type="ECO:0000313" key="3">
    <source>
        <dbReference type="EMBL" id="GAA4930030.1"/>
    </source>
</evidence>
<dbReference type="InterPro" id="IPR018490">
    <property type="entry name" value="cNMP-bd_dom_sf"/>
</dbReference>